<name>A0A831WAY0_9GAMM</name>
<keyword evidence="1" id="KW-0812">Transmembrane</keyword>
<feature type="transmembrane region" description="Helical" evidence="1">
    <location>
        <begin position="151"/>
        <end position="168"/>
    </location>
</feature>
<dbReference type="SUPFAM" id="SSF103501">
    <property type="entry name" value="Respiratory nitrate reductase 1 gamma chain"/>
    <property type="match status" value="1"/>
</dbReference>
<proteinExistence type="predicted"/>
<dbReference type="Proteomes" id="UP000886339">
    <property type="component" value="Unassembled WGS sequence"/>
</dbReference>
<evidence type="ECO:0008006" key="3">
    <source>
        <dbReference type="Google" id="ProtNLM"/>
    </source>
</evidence>
<feature type="transmembrane region" description="Helical" evidence="1">
    <location>
        <begin position="20"/>
        <end position="39"/>
    </location>
</feature>
<dbReference type="EMBL" id="DRLF01000099">
    <property type="protein sequence ID" value="HEC05705.1"/>
    <property type="molecule type" value="Genomic_DNA"/>
</dbReference>
<keyword evidence="1" id="KW-1133">Transmembrane helix</keyword>
<dbReference type="InterPro" id="IPR036197">
    <property type="entry name" value="NarG-like_sf"/>
</dbReference>
<reference evidence="2" key="1">
    <citation type="journal article" date="2020" name="mSystems">
        <title>Genome- and Community-Level Interaction Insights into Carbon Utilization and Element Cycling Functions of Hydrothermarchaeota in Hydrothermal Sediment.</title>
        <authorList>
            <person name="Zhou Z."/>
            <person name="Liu Y."/>
            <person name="Xu W."/>
            <person name="Pan J."/>
            <person name="Luo Z.H."/>
            <person name="Li M."/>
        </authorList>
    </citation>
    <scope>NUCLEOTIDE SEQUENCE [LARGE SCALE GENOMIC DNA]</scope>
    <source>
        <strain evidence="2">HyVt-458</strain>
    </source>
</reference>
<comment type="caution">
    <text evidence="2">The sequence shown here is derived from an EMBL/GenBank/DDBJ whole genome shotgun (WGS) entry which is preliminary data.</text>
</comment>
<dbReference type="Gene3D" id="1.20.950.20">
    <property type="entry name" value="Transmembrane di-heme cytochromes, Chain C"/>
    <property type="match status" value="1"/>
</dbReference>
<evidence type="ECO:0000256" key="1">
    <source>
        <dbReference type="SAM" id="Phobius"/>
    </source>
</evidence>
<gene>
    <name evidence="2" type="ORF">ENJ12_02555</name>
</gene>
<feature type="transmembrane region" description="Helical" evidence="1">
    <location>
        <begin position="76"/>
        <end position="96"/>
    </location>
</feature>
<accession>A0A831WAY0</accession>
<organism evidence="2">
    <name type="scientific">Thiolapillus brandeum</name>
    <dbReference type="NCBI Taxonomy" id="1076588"/>
    <lineage>
        <taxon>Bacteria</taxon>
        <taxon>Pseudomonadati</taxon>
        <taxon>Pseudomonadota</taxon>
        <taxon>Gammaproteobacteria</taxon>
        <taxon>Chromatiales</taxon>
        <taxon>Sedimenticolaceae</taxon>
        <taxon>Thiolapillus</taxon>
    </lineage>
</organism>
<evidence type="ECO:0000313" key="2">
    <source>
        <dbReference type="EMBL" id="HEC05705.1"/>
    </source>
</evidence>
<sequence>MPMNIEAVLQWIRGPGLSLSLGIFIFGILLKLLEIFLLGRRKNLAAVRSSGVAAGFRTIFSRSLPPEGNILRRPPFVFIFGYAFHIGLFVVILFLAPHIQVAQSLLGLSWPSLPTPVVDVFAVIALIALMALLWYRLTSPLMKYLTTAQDYLVWALTFIPLLSGYMAYHHLLLPYTWLLAIHIASVELLLVLFPFTKLTHAFTLFISRWYTGMMAGQKGVQS</sequence>
<dbReference type="AlphaFoldDB" id="A0A831WAY0"/>
<protein>
    <recommendedName>
        <fullName evidence="3">Nitrate reductase</fullName>
    </recommendedName>
</protein>
<keyword evidence="1" id="KW-0472">Membrane</keyword>
<feature type="transmembrane region" description="Helical" evidence="1">
    <location>
        <begin position="116"/>
        <end position="135"/>
    </location>
</feature>